<sequence length="533" mass="60140">MAWEERLIRDGCSLEALADELLTLNRPVPLTRAAILLNRLRDEGRRDNALKQAYAQVRNLLEHHYVFAVSYATRRGRAMLLADDSEITMSDLLQQYLAQVRCEFSEAAEVSRSEVEYRLLEALHYDSMATGDHAQAIVTAKEMVLLSTVAQVPEIEERARRYYRSTVALAGRYHEDLTERLKVLQRLTPADDAYAREKKGLAVAQLNLGDLDGAWATAQQEPALPIHATVIQAFRGIFSSNETADSAILGDQVIGWIALCLRRLAEIDALPPWQEKQRRTGALTALAVVQEQKWRTGMTDRPFIAWLEAKCRLELGEYGLARHALNDMPMLEQEDLLTRTLVAGMQLELALTDSAFQIQSVTRSEQEIRSIFEYARTLRYGSSQGLAEVFRRWHPRPAAYMAVCPSPVSELLPAAEAILRCHQKAEAYGVILPPVTTLNEFQRTFGQPPDRSSLSSNARFQYGKLAVQRGDLSYWRPVVIAAQLIIALAQAQTPAHQHMAVRLTAEYGLIPEHLSQRFEQPVQHLSEIIHNRL</sequence>
<evidence type="ECO:0000313" key="1">
    <source>
        <dbReference type="EMBL" id="MBB5365673.1"/>
    </source>
</evidence>
<gene>
    <name evidence="1" type="ORF">HNQ08_004799</name>
</gene>
<name>A0A7W8K164_9DEIO</name>
<dbReference type="AlphaFoldDB" id="A0A7W8K164"/>
<keyword evidence="2" id="KW-1185">Reference proteome</keyword>
<dbReference type="EMBL" id="JACHFL010000020">
    <property type="protein sequence ID" value="MBB5365673.1"/>
    <property type="molecule type" value="Genomic_DNA"/>
</dbReference>
<dbReference type="RefSeq" id="WP_184137354.1">
    <property type="nucleotide sequence ID" value="NZ_JACHFL010000020.1"/>
</dbReference>
<reference evidence="1 2" key="1">
    <citation type="submission" date="2020-08" db="EMBL/GenBank/DDBJ databases">
        <title>Genomic Encyclopedia of Type Strains, Phase IV (KMG-IV): sequencing the most valuable type-strain genomes for metagenomic binning, comparative biology and taxonomic classification.</title>
        <authorList>
            <person name="Goeker M."/>
        </authorList>
    </citation>
    <scope>NUCLEOTIDE SEQUENCE [LARGE SCALE GENOMIC DNA]</scope>
    <source>
        <strain evidence="1 2">DSM 27939</strain>
    </source>
</reference>
<dbReference type="Proteomes" id="UP000552709">
    <property type="component" value="Unassembled WGS sequence"/>
</dbReference>
<organism evidence="1 2">
    <name type="scientific">Deinococcus humi</name>
    <dbReference type="NCBI Taxonomy" id="662880"/>
    <lineage>
        <taxon>Bacteria</taxon>
        <taxon>Thermotogati</taxon>
        <taxon>Deinococcota</taxon>
        <taxon>Deinococci</taxon>
        <taxon>Deinococcales</taxon>
        <taxon>Deinococcaceae</taxon>
        <taxon>Deinococcus</taxon>
    </lineage>
</organism>
<protein>
    <submittedName>
        <fullName evidence="1">Uncharacterized protein</fullName>
    </submittedName>
</protein>
<comment type="caution">
    <text evidence="1">The sequence shown here is derived from an EMBL/GenBank/DDBJ whole genome shotgun (WGS) entry which is preliminary data.</text>
</comment>
<evidence type="ECO:0000313" key="2">
    <source>
        <dbReference type="Proteomes" id="UP000552709"/>
    </source>
</evidence>
<proteinExistence type="predicted"/>
<accession>A0A7W8K164</accession>